<feature type="domain" description="FCP1 homology" evidence="2">
    <location>
        <begin position="128"/>
        <end position="286"/>
    </location>
</feature>
<dbReference type="CDD" id="cd07521">
    <property type="entry name" value="HAD_FCP1-like"/>
    <property type="match status" value="1"/>
</dbReference>
<dbReference type="InterPro" id="IPR004274">
    <property type="entry name" value="FCP1_dom"/>
</dbReference>
<keyword evidence="4" id="KW-1185">Reference proteome</keyword>
<dbReference type="PANTHER" id="PTHR12210">
    <property type="entry name" value="DULLARD PROTEIN PHOSPHATASE"/>
    <property type="match status" value="1"/>
</dbReference>
<evidence type="ECO:0000313" key="4">
    <source>
        <dbReference type="Proteomes" id="UP001479436"/>
    </source>
</evidence>
<feature type="region of interest" description="Disordered" evidence="1">
    <location>
        <begin position="72"/>
        <end position="111"/>
    </location>
</feature>
<dbReference type="EMBL" id="JASJQH010000765">
    <property type="protein sequence ID" value="KAK9762977.1"/>
    <property type="molecule type" value="Genomic_DNA"/>
</dbReference>
<evidence type="ECO:0000313" key="3">
    <source>
        <dbReference type="EMBL" id="KAK9762977.1"/>
    </source>
</evidence>
<dbReference type="Gene3D" id="3.40.50.1000">
    <property type="entry name" value="HAD superfamily/HAD-like"/>
    <property type="match status" value="1"/>
</dbReference>
<organism evidence="3 4">
    <name type="scientific">Basidiobolus ranarum</name>
    <dbReference type="NCBI Taxonomy" id="34480"/>
    <lineage>
        <taxon>Eukaryota</taxon>
        <taxon>Fungi</taxon>
        <taxon>Fungi incertae sedis</taxon>
        <taxon>Zoopagomycota</taxon>
        <taxon>Entomophthoromycotina</taxon>
        <taxon>Basidiobolomycetes</taxon>
        <taxon>Basidiobolales</taxon>
        <taxon>Basidiobolaceae</taxon>
        <taxon>Basidiobolus</taxon>
    </lineage>
</organism>
<comment type="caution">
    <text evidence="3">The sequence shown here is derived from an EMBL/GenBank/DDBJ whole genome shotgun (WGS) entry which is preliminary data.</text>
</comment>
<evidence type="ECO:0000256" key="1">
    <source>
        <dbReference type="SAM" id="MobiDB-lite"/>
    </source>
</evidence>
<dbReference type="InterPro" id="IPR050365">
    <property type="entry name" value="TIM50"/>
</dbReference>
<gene>
    <name evidence="3" type="ORF">K7432_010756</name>
</gene>
<proteinExistence type="predicted"/>
<feature type="region of interest" description="Disordered" evidence="1">
    <location>
        <begin position="25"/>
        <end position="51"/>
    </location>
</feature>
<sequence>MLETSPITNINNSTGVSTATALTPVASSEPASVASSKKLKPLTGTSSSVKETKSGSFFSRLFLRLCGAPNALKEEENTTPNPSDNSSKITAKEMETTEPQLNLKDQREGPTEMQKTSISSLLPPLDPRDIGKKCLVLDLDETLVHSSFQPVQPVDYVIPVEIDGQMQNVYVLKRPGVDEFLAQVGKWYEVVVFTASLSKYADPVMDLLDVDRVVRHRLFREACSNHGGSFVKDLSLLGRDLANVIIVDNSPTSYILHPTNAAPVSSWFNDLHDSELLDLGHFLEDIRDVDDVTVILNSSLH</sequence>
<dbReference type="SMART" id="SM00577">
    <property type="entry name" value="CPDc"/>
    <property type="match status" value="1"/>
</dbReference>
<feature type="compositionally biased region" description="Low complexity" evidence="1">
    <location>
        <begin position="25"/>
        <end position="36"/>
    </location>
</feature>
<dbReference type="Proteomes" id="UP001479436">
    <property type="component" value="Unassembled WGS sequence"/>
</dbReference>
<dbReference type="NCBIfam" id="TIGR02251">
    <property type="entry name" value="HIF-SF_euk"/>
    <property type="match status" value="1"/>
</dbReference>
<dbReference type="SUPFAM" id="SSF56784">
    <property type="entry name" value="HAD-like"/>
    <property type="match status" value="1"/>
</dbReference>
<evidence type="ECO:0000259" key="2">
    <source>
        <dbReference type="PROSITE" id="PS50969"/>
    </source>
</evidence>
<dbReference type="PROSITE" id="PS50969">
    <property type="entry name" value="FCP1"/>
    <property type="match status" value="1"/>
</dbReference>
<name>A0ABR2WNA3_9FUNG</name>
<dbReference type="InterPro" id="IPR023214">
    <property type="entry name" value="HAD_sf"/>
</dbReference>
<reference evidence="3 4" key="1">
    <citation type="submission" date="2023-04" db="EMBL/GenBank/DDBJ databases">
        <title>Genome of Basidiobolus ranarum AG-B5.</title>
        <authorList>
            <person name="Stajich J.E."/>
            <person name="Carter-House D."/>
            <person name="Gryganskyi A."/>
        </authorList>
    </citation>
    <scope>NUCLEOTIDE SEQUENCE [LARGE SCALE GENOMIC DNA]</scope>
    <source>
        <strain evidence="3 4">AG-B5</strain>
    </source>
</reference>
<dbReference type="Pfam" id="PF03031">
    <property type="entry name" value="NIF"/>
    <property type="match status" value="1"/>
</dbReference>
<protein>
    <recommendedName>
        <fullName evidence="2">FCP1 homology domain-containing protein</fullName>
    </recommendedName>
</protein>
<accession>A0ABR2WNA3</accession>
<dbReference type="InterPro" id="IPR036412">
    <property type="entry name" value="HAD-like_sf"/>
</dbReference>
<dbReference type="InterPro" id="IPR011948">
    <property type="entry name" value="Dullard_phosphatase"/>
</dbReference>
<feature type="compositionally biased region" description="Polar residues" evidence="1">
    <location>
        <begin position="78"/>
        <end position="89"/>
    </location>
</feature>